<comment type="caution">
    <text evidence="1">The sequence shown here is derived from an EMBL/GenBank/DDBJ whole genome shotgun (WGS) entry which is preliminary data.</text>
</comment>
<evidence type="ECO:0000313" key="2">
    <source>
        <dbReference type="Proteomes" id="UP000462212"/>
    </source>
</evidence>
<reference evidence="1 2" key="1">
    <citation type="submission" date="2018-05" db="EMBL/GenBank/DDBJ databases">
        <title>Genome sequencing and assembly of the regulated plant pathogen Lachnellula willkommii and related sister species for the development of diagnostic species identification markers.</title>
        <authorList>
            <person name="Giroux E."/>
            <person name="Bilodeau G."/>
        </authorList>
    </citation>
    <scope>NUCLEOTIDE SEQUENCE [LARGE SCALE GENOMIC DNA]</scope>
    <source>
        <strain evidence="1 2">CBS 197.66</strain>
    </source>
</reference>
<dbReference type="EMBL" id="QGMJ01000617">
    <property type="protein sequence ID" value="TVY34633.1"/>
    <property type="molecule type" value="Genomic_DNA"/>
</dbReference>
<name>A0A8H8RFV1_9HELO</name>
<gene>
    <name evidence="1" type="ORF">LSUB1_G006945</name>
</gene>
<accession>A0A8H8RFV1</accession>
<proteinExistence type="predicted"/>
<keyword evidence="2" id="KW-1185">Reference proteome</keyword>
<feature type="non-terminal residue" evidence="1">
    <location>
        <position position="61"/>
    </location>
</feature>
<dbReference type="OrthoDB" id="5232608at2759"/>
<evidence type="ECO:0000313" key="1">
    <source>
        <dbReference type="EMBL" id="TVY34633.1"/>
    </source>
</evidence>
<protein>
    <submittedName>
        <fullName evidence="1">Uncharacterized protein</fullName>
    </submittedName>
</protein>
<sequence>MAIMSILVSAIIAITLGAAYIAGLLDPVIEQVGVMFFHTKAKGEEKTMEARGMQEGQDFFE</sequence>
<dbReference type="Proteomes" id="UP000462212">
    <property type="component" value="Unassembled WGS sequence"/>
</dbReference>
<dbReference type="AlphaFoldDB" id="A0A8H8RFV1"/>
<organism evidence="1 2">
    <name type="scientific">Lachnellula subtilissima</name>
    <dbReference type="NCBI Taxonomy" id="602034"/>
    <lineage>
        <taxon>Eukaryota</taxon>
        <taxon>Fungi</taxon>
        <taxon>Dikarya</taxon>
        <taxon>Ascomycota</taxon>
        <taxon>Pezizomycotina</taxon>
        <taxon>Leotiomycetes</taxon>
        <taxon>Helotiales</taxon>
        <taxon>Lachnaceae</taxon>
        <taxon>Lachnellula</taxon>
    </lineage>
</organism>